<keyword evidence="3" id="KW-1185">Reference proteome</keyword>
<feature type="signal peptide" evidence="1">
    <location>
        <begin position="1"/>
        <end position="19"/>
    </location>
</feature>
<dbReference type="RefSeq" id="XP_018289113.1">
    <property type="nucleotide sequence ID" value="XM_018442663.1"/>
</dbReference>
<accession>A0A162TZE6</accession>
<dbReference type="EMBL" id="KV440987">
    <property type="protein sequence ID" value="OAD71073.1"/>
    <property type="molecule type" value="Genomic_DNA"/>
</dbReference>
<proteinExistence type="predicted"/>
<evidence type="ECO:0000313" key="2">
    <source>
        <dbReference type="EMBL" id="OAD71073.1"/>
    </source>
</evidence>
<dbReference type="InParanoid" id="A0A162TZE6"/>
<keyword evidence="1" id="KW-0732">Signal</keyword>
<dbReference type="GeneID" id="29003569"/>
<dbReference type="Proteomes" id="UP000077315">
    <property type="component" value="Unassembled WGS sequence"/>
</dbReference>
<dbReference type="VEuPathDB" id="FungiDB:PHYBLDRAFT_72497"/>
<evidence type="ECO:0000256" key="1">
    <source>
        <dbReference type="SAM" id="SignalP"/>
    </source>
</evidence>
<reference evidence="3" key="1">
    <citation type="submission" date="2015-06" db="EMBL/GenBank/DDBJ databases">
        <title>Expansion of signal transduction pathways in fungi by whole-genome duplication.</title>
        <authorList>
            <consortium name="DOE Joint Genome Institute"/>
            <person name="Corrochano L.M."/>
            <person name="Kuo A."/>
            <person name="Marcet-Houben M."/>
            <person name="Polaino S."/>
            <person name="Salamov A."/>
            <person name="Villalobos J.M."/>
            <person name="Alvarez M.I."/>
            <person name="Avalos J."/>
            <person name="Benito E.P."/>
            <person name="Benoit I."/>
            <person name="Burger G."/>
            <person name="Camino L.P."/>
            <person name="Canovas D."/>
            <person name="Cerda-Olmedo E."/>
            <person name="Cheng J.-F."/>
            <person name="Dominguez A."/>
            <person name="Elias M."/>
            <person name="Eslava A.P."/>
            <person name="Glaser F."/>
            <person name="Grimwood J."/>
            <person name="Gutierrez G."/>
            <person name="Heitman J."/>
            <person name="Henrissat B."/>
            <person name="Iturriaga E.A."/>
            <person name="Lang B.F."/>
            <person name="Lavin J.L."/>
            <person name="Lee S."/>
            <person name="Li W."/>
            <person name="Lindquist E."/>
            <person name="Lopez-Garcia S."/>
            <person name="Luque E.M."/>
            <person name="Marcos A.T."/>
            <person name="Martin J."/>
            <person name="McCluskey K."/>
            <person name="Medina H.R."/>
            <person name="Miralles-Duran A."/>
            <person name="Miyazaki A."/>
            <person name="Munoz-Torres E."/>
            <person name="Oguiza J.A."/>
            <person name="Ohm R."/>
            <person name="Olmedo M."/>
            <person name="Orejas M."/>
            <person name="Ortiz-Castellanos L."/>
            <person name="Pisabarro A.G."/>
            <person name="Rodriguez-Romero J."/>
            <person name="Ruiz-Herrera J."/>
            <person name="Ruiz-Vazquez R."/>
            <person name="Sanz C."/>
            <person name="Schackwitz W."/>
            <person name="Schmutz J."/>
            <person name="Shahriari M."/>
            <person name="Shelest E."/>
            <person name="Silva-Franco F."/>
            <person name="Soanes D."/>
            <person name="Syed K."/>
            <person name="Tagua V.G."/>
            <person name="Talbot N.J."/>
            <person name="Thon M."/>
            <person name="De vries R.P."/>
            <person name="Wiebenga A."/>
            <person name="Yadav J.S."/>
            <person name="Braun E.L."/>
            <person name="Baker S."/>
            <person name="Garre V."/>
            <person name="Horwitz B."/>
            <person name="Torres-Martinez S."/>
            <person name="Idnurm A."/>
            <person name="Herrera-Estrella A."/>
            <person name="Gabaldon T."/>
            <person name="Grigoriev I.V."/>
        </authorList>
    </citation>
    <scope>NUCLEOTIDE SEQUENCE [LARGE SCALE GENOMIC DNA]</scope>
    <source>
        <strain evidence="3">NRRL 1555(-)</strain>
    </source>
</reference>
<sequence>MQVLCLLLRCLRLYVYVCSDIPKTYRKRLTGLHSENIIFNFYRKFYDLLISTDNNIFADQSNDDNNSIDLDLFEELEKSQEFDDYQIDHYYLLNMPEDPNLAFIASFVATFISKYVVNSGGVILLKFINEVLVHFGQSFHLPLSLSGLNSMTGIDLLTRGLHCYVACSECNSVYLESTSVPLYCDA</sequence>
<feature type="chain" id="PRO_5007840004" evidence="1">
    <location>
        <begin position="20"/>
        <end position="186"/>
    </location>
</feature>
<dbReference type="AlphaFoldDB" id="A0A162TZE6"/>
<evidence type="ECO:0000313" key="3">
    <source>
        <dbReference type="Proteomes" id="UP000077315"/>
    </source>
</evidence>
<organism evidence="2 3">
    <name type="scientific">Phycomyces blakesleeanus (strain ATCC 8743b / DSM 1359 / FGSC 10004 / NBRC 33097 / NRRL 1555)</name>
    <dbReference type="NCBI Taxonomy" id="763407"/>
    <lineage>
        <taxon>Eukaryota</taxon>
        <taxon>Fungi</taxon>
        <taxon>Fungi incertae sedis</taxon>
        <taxon>Mucoromycota</taxon>
        <taxon>Mucoromycotina</taxon>
        <taxon>Mucoromycetes</taxon>
        <taxon>Mucorales</taxon>
        <taxon>Phycomycetaceae</taxon>
        <taxon>Phycomyces</taxon>
    </lineage>
</organism>
<name>A0A162TZE6_PHYB8</name>
<protein>
    <submittedName>
        <fullName evidence="2">Uncharacterized protein</fullName>
    </submittedName>
</protein>
<gene>
    <name evidence="2" type="ORF">PHYBLDRAFT_72497</name>
</gene>